<dbReference type="NCBIfam" id="TIGR02844">
    <property type="entry name" value="spore_III_D"/>
    <property type="match status" value="1"/>
</dbReference>
<keyword evidence="1" id="KW-0805">Transcription regulation</keyword>
<evidence type="ECO:0000313" key="4">
    <source>
        <dbReference type="EMBL" id="MBC5728559.1"/>
    </source>
</evidence>
<dbReference type="RefSeq" id="WP_022235032.1">
    <property type="nucleotide sequence ID" value="NZ_JACOPS010000004.1"/>
</dbReference>
<evidence type="ECO:0000256" key="1">
    <source>
        <dbReference type="ARBA" id="ARBA00023015"/>
    </source>
</evidence>
<dbReference type="InterPro" id="IPR014208">
    <property type="entry name" value="Spore_III_D"/>
</dbReference>
<evidence type="ECO:0000256" key="2">
    <source>
        <dbReference type="ARBA" id="ARBA00023125"/>
    </source>
</evidence>
<name>A0ABR7HM36_9FIRM</name>
<gene>
    <name evidence="4" type="primary">spoIIID</name>
    <name evidence="4" type="ORF">H8R91_08545</name>
</gene>
<dbReference type="InterPro" id="IPR018356">
    <property type="entry name" value="Tscrpt_reg_HTH_DeoR_CS"/>
</dbReference>
<keyword evidence="2" id="KW-0238">DNA-binding</keyword>
<dbReference type="EMBL" id="JACOPS010000004">
    <property type="protein sequence ID" value="MBC5728559.1"/>
    <property type="molecule type" value="Genomic_DNA"/>
</dbReference>
<reference evidence="4 5" key="1">
    <citation type="submission" date="2020-08" db="EMBL/GenBank/DDBJ databases">
        <title>Genome public.</title>
        <authorList>
            <person name="Liu C."/>
            <person name="Sun Q."/>
        </authorList>
    </citation>
    <scope>NUCLEOTIDE SEQUENCE [LARGE SCALE GENOMIC DNA]</scope>
    <source>
        <strain evidence="4 5">NSJ-71</strain>
    </source>
</reference>
<keyword evidence="5" id="KW-1185">Reference proteome</keyword>
<dbReference type="Pfam" id="PF12116">
    <property type="entry name" value="SpoIIID"/>
    <property type="match status" value="1"/>
</dbReference>
<evidence type="ECO:0000256" key="3">
    <source>
        <dbReference type="ARBA" id="ARBA00023163"/>
    </source>
</evidence>
<protein>
    <submittedName>
        <fullName evidence="4">Sporulation transcriptional regulator SpoIIID</fullName>
    </submittedName>
</protein>
<dbReference type="Proteomes" id="UP000636755">
    <property type="component" value="Unassembled WGS sequence"/>
</dbReference>
<accession>A0ABR7HM36</accession>
<proteinExistence type="predicted"/>
<comment type="caution">
    <text evidence="4">The sequence shown here is derived from an EMBL/GenBank/DDBJ whole genome shotgun (WGS) entry which is preliminary data.</text>
</comment>
<evidence type="ECO:0000313" key="5">
    <source>
        <dbReference type="Proteomes" id="UP000636755"/>
    </source>
</evidence>
<dbReference type="PROSITE" id="PS00894">
    <property type="entry name" value="HTH_DEOR_1"/>
    <property type="match status" value="1"/>
</dbReference>
<keyword evidence="3" id="KW-0804">Transcription</keyword>
<organism evidence="4 5">
    <name type="scientific">Ruminococcus intestinalis</name>
    <dbReference type="NCBI Taxonomy" id="2763066"/>
    <lineage>
        <taxon>Bacteria</taxon>
        <taxon>Bacillati</taxon>
        <taxon>Bacillota</taxon>
        <taxon>Clostridia</taxon>
        <taxon>Eubacteriales</taxon>
        <taxon>Oscillospiraceae</taxon>
        <taxon>Ruminococcus</taxon>
    </lineage>
</organism>
<sequence length="98" mass="11340">MKGIVEERAAMLGEYIIESKATVRKAAKKFGISKSTVHKDVSQRLRKVNPALYREVRQILETNKSERHIRGGMATKNKYLLKKQAQEREKLKNSEQNQ</sequence>